<evidence type="ECO:0000313" key="6">
    <source>
        <dbReference type="Proteomes" id="UP000002071"/>
    </source>
</evidence>
<gene>
    <name evidence="5" type="ordered locus">Huta_1151</name>
</gene>
<dbReference type="InterPro" id="IPR049046">
    <property type="entry name" value="Beta-AFase-like_GH127_middle"/>
</dbReference>
<dbReference type="PANTHER" id="PTHR43465">
    <property type="entry name" value="DUF1680 DOMAIN PROTEIN (AFU_ORTHOLOGUE AFUA_1G08910)"/>
    <property type="match status" value="1"/>
</dbReference>
<feature type="domain" description="Non-reducing end beta-L-arabinofuranosidase-like GH127 C-terminal" evidence="4">
    <location>
        <begin position="564"/>
        <end position="677"/>
    </location>
</feature>
<sequence>MNDPRESPSIGDVTIDDEFFRPRREVNREVTIEYQYEQLEAAGTLDNFRRVRDGERGGHSGMWFQDSDAYKWIEAASYVLASRDDDDLEARVDEVIDLIADAQGADGYLNTYFDLEVPDKRWSNLNTMHELYCGGHLIEAAVAHYRATGKETLLDVARDFADHVDEMFPEQIDGAPGHQEIELALIKLAAVTDEDRYRDLAAYFVDVRGTTDRFAWENDHREEIATLEEWEGDEGGAEGDGEIGADDEDADSDGDAEEGNDDAEGGNDDAAEENDEWEDAEVEPYDASYNQAHAPLREQDAVEGHAVRAMYYFAGATDVAAETGDDGLLAHLDDLWENMTTRRMYVTGGIGSQHPGERFTIDYHLPNETAYAETCAAIGSIFWNQRLFEATGDAKYTDLIEWTLYNAVLPGVSLDGREFFYDNPLASDGDSHREGWFDCACCPPNVARLLASLERYLYATDDEALYVNQYVGGRAELSVAGTAVSISQVSDLPWEGSVTLDIDAAEPATFALRLRVPGWAEDVSIAVDGEAVDTAVDAADAPTYVTLDREWADAEISVEFGMSVEVFEAHPDVAADAGRVALTRGPLVYCLEGVDHDRPLHQYAIDPTTDFAATHREDVLDGVTVLDGEATVPSLDGWDDELYRPAVETATENVSITAVPYYAWDNREPGEMAVWVREA</sequence>
<evidence type="ECO:0000259" key="3">
    <source>
        <dbReference type="Pfam" id="PF20736"/>
    </source>
</evidence>
<evidence type="ECO:0000259" key="2">
    <source>
        <dbReference type="Pfam" id="PF07944"/>
    </source>
</evidence>
<dbReference type="InterPro" id="IPR012878">
    <property type="entry name" value="Beta-AFase-like_GH127_cat"/>
</dbReference>
<dbReference type="SUPFAM" id="SSF48208">
    <property type="entry name" value="Six-hairpin glycosidases"/>
    <property type="match status" value="1"/>
</dbReference>
<evidence type="ECO:0000259" key="4">
    <source>
        <dbReference type="Pfam" id="PF20737"/>
    </source>
</evidence>
<dbReference type="Proteomes" id="UP000002071">
    <property type="component" value="Chromosome"/>
</dbReference>
<evidence type="ECO:0000313" key="5">
    <source>
        <dbReference type="EMBL" id="ACV11327.1"/>
    </source>
</evidence>
<evidence type="ECO:0000256" key="1">
    <source>
        <dbReference type="SAM" id="MobiDB-lite"/>
    </source>
</evidence>
<dbReference type="EMBL" id="CP001687">
    <property type="protein sequence ID" value="ACV11327.1"/>
    <property type="molecule type" value="Genomic_DNA"/>
</dbReference>
<dbReference type="InterPro" id="IPR049049">
    <property type="entry name" value="Beta-AFase-like_GH127_C"/>
</dbReference>
<feature type="region of interest" description="Disordered" evidence="1">
    <location>
        <begin position="225"/>
        <end position="280"/>
    </location>
</feature>
<evidence type="ECO:0008006" key="7">
    <source>
        <dbReference type="Google" id="ProtNLM"/>
    </source>
</evidence>
<dbReference type="InterPro" id="IPR049174">
    <property type="entry name" value="Beta-AFase-like"/>
</dbReference>
<protein>
    <recommendedName>
        <fullName evidence="7">Glycoside hydrolase family 127 protein</fullName>
    </recommendedName>
</protein>
<name>C7NMB9_HALUD</name>
<dbReference type="GO" id="GO:0005975">
    <property type="term" value="P:carbohydrate metabolic process"/>
    <property type="evidence" value="ECO:0007669"/>
    <property type="project" value="InterPro"/>
</dbReference>
<dbReference type="Pfam" id="PF20736">
    <property type="entry name" value="Glyco_hydro127M"/>
    <property type="match status" value="1"/>
</dbReference>
<dbReference type="Gene3D" id="1.50.10.20">
    <property type="match status" value="1"/>
</dbReference>
<dbReference type="PANTHER" id="PTHR43465:SF2">
    <property type="entry name" value="DUF1680 DOMAIN PROTEIN (AFU_ORTHOLOGUE AFUA_1G08910)"/>
    <property type="match status" value="1"/>
</dbReference>
<keyword evidence="6" id="KW-1185">Reference proteome</keyword>
<dbReference type="InterPro" id="IPR008928">
    <property type="entry name" value="6-hairpin_glycosidase_sf"/>
</dbReference>
<feature type="domain" description="Non-reducing end beta-L-arabinofuranosidase-like GH127 catalytic" evidence="2">
    <location>
        <begin position="12"/>
        <end position="454"/>
    </location>
</feature>
<dbReference type="Pfam" id="PF07944">
    <property type="entry name" value="Beta-AFase-like_GH127_cat"/>
    <property type="match status" value="1"/>
</dbReference>
<dbReference type="HOGENOM" id="CLU_013148_1_0_2"/>
<dbReference type="Pfam" id="PF20737">
    <property type="entry name" value="Glyco_hydro127C"/>
    <property type="match status" value="1"/>
</dbReference>
<dbReference type="STRING" id="519442.Huta_1151"/>
<accession>C7NMB9</accession>
<organism evidence="5 6">
    <name type="scientific">Halorhabdus utahensis (strain DSM 12940 / JCM 11049 / AX-2)</name>
    <dbReference type="NCBI Taxonomy" id="519442"/>
    <lineage>
        <taxon>Archaea</taxon>
        <taxon>Methanobacteriati</taxon>
        <taxon>Methanobacteriota</taxon>
        <taxon>Stenosarchaea group</taxon>
        <taxon>Halobacteria</taxon>
        <taxon>Halobacteriales</taxon>
        <taxon>Haloarculaceae</taxon>
        <taxon>Halorhabdus</taxon>
    </lineage>
</organism>
<proteinExistence type="predicted"/>
<dbReference type="AlphaFoldDB" id="C7NMB9"/>
<reference evidence="5 6" key="1">
    <citation type="journal article" date="2009" name="Stand. Genomic Sci.">
        <title>Complete genome sequence of Halorhabdus utahensis type strain (AX-2).</title>
        <authorList>
            <person name="Anderson I."/>
            <person name="Tindall B.J."/>
            <person name="Pomrenke H."/>
            <person name="Goker M."/>
            <person name="Lapidus A."/>
            <person name="Nolan M."/>
            <person name="Copeland A."/>
            <person name="Glavina Del Rio T."/>
            <person name="Chen F."/>
            <person name="Tice H."/>
            <person name="Cheng J.F."/>
            <person name="Lucas S."/>
            <person name="Chertkov O."/>
            <person name="Bruce D."/>
            <person name="Brettin T."/>
            <person name="Detter J.C."/>
            <person name="Han C."/>
            <person name="Goodwin L."/>
            <person name="Land M."/>
            <person name="Hauser L."/>
            <person name="Chang Y.J."/>
            <person name="Jeffries C.D."/>
            <person name="Pitluck S."/>
            <person name="Pati A."/>
            <person name="Mavromatis K."/>
            <person name="Ivanova N."/>
            <person name="Ovchinnikova G."/>
            <person name="Chen A."/>
            <person name="Palaniappan K."/>
            <person name="Chain P."/>
            <person name="Rohde M."/>
            <person name="Bristow J."/>
            <person name="Eisen J.A."/>
            <person name="Markowitz V."/>
            <person name="Hugenholtz P."/>
            <person name="Kyrpides N.C."/>
            <person name="Klenk H.P."/>
        </authorList>
    </citation>
    <scope>NUCLEOTIDE SEQUENCE [LARGE SCALE GENOMIC DNA]</scope>
    <source>
        <strain evidence="6">DSM 12940 / JCM 11049 / AX-2</strain>
    </source>
</reference>
<dbReference type="KEGG" id="hut:Huta_1151"/>
<dbReference type="eggNOG" id="arCOG08628">
    <property type="taxonomic scope" value="Archaea"/>
</dbReference>
<feature type="domain" description="Non-reducing end beta-L-arabinofuranosidase-like GH127 middle" evidence="3">
    <location>
        <begin position="465"/>
        <end position="560"/>
    </location>
</feature>
<dbReference type="RefSeq" id="WP_015788902.1">
    <property type="nucleotide sequence ID" value="NC_013158.1"/>
</dbReference>
<dbReference type="OrthoDB" id="371693at2157"/>
<dbReference type="GeneID" id="8383426"/>